<dbReference type="Gene3D" id="1.20.1250.20">
    <property type="entry name" value="MFS general substrate transporter like domains"/>
    <property type="match status" value="1"/>
</dbReference>
<dbReference type="GO" id="GO:0022857">
    <property type="term" value="F:transmembrane transporter activity"/>
    <property type="evidence" value="ECO:0007669"/>
    <property type="project" value="InterPro"/>
</dbReference>
<name>M0MFY6_9EURY</name>
<dbReference type="PANTHER" id="PTHR23530">
    <property type="entry name" value="TRANSPORT PROTEIN-RELATED"/>
    <property type="match status" value="1"/>
</dbReference>
<feature type="transmembrane region" description="Helical" evidence="1">
    <location>
        <begin position="296"/>
        <end position="322"/>
    </location>
</feature>
<feature type="transmembrane region" description="Helical" evidence="1">
    <location>
        <begin position="383"/>
        <end position="400"/>
    </location>
</feature>
<dbReference type="PATRIC" id="fig|1227455.4.peg.3097"/>
<proteinExistence type="predicted"/>
<protein>
    <submittedName>
        <fullName evidence="2">Major Facilitator Superfamily transporter</fullName>
    </submittedName>
</protein>
<feature type="transmembrane region" description="Helical" evidence="1">
    <location>
        <begin position="30"/>
        <end position="50"/>
    </location>
</feature>
<feature type="transmembrane region" description="Helical" evidence="1">
    <location>
        <begin position="90"/>
        <end position="120"/>
    </location>
</feature>
<dbReference type="InterPro" id="IPR053160">
    <property type="entry name" value="MFS_DHA3_Transporter"/>
</dbReference>
<keyword evidence="3" id="KW-1185">Reference proteome</keyword>
<dbReference type="Pfam" id="PF07690">
    <property type="entry name" value="MFS_1"/>
    <property type="match status" value="1"/>
</dbReference>
<feature type="transmembrane region" description="Helical" evidence="1">
    <location>
        <begin position="180"/>
        <end position="199"/>
    </location>
</feature>
<keyword evidence="1" id="KW-0812">Transmembrane</keyword>
<dbReference type="AlphaFoldDB" id="M0MFY6"/>
<dbReference type="PANTHER" id="PTHR23530:SF1">
    <property type="entry name" value="PERMEASE, MAJOR FACILITATOR SUPERFAMILY-RELATED"/>
    <property type="match status" value="1"/>
</dbReference>
<feature type="transmembrane region" description="Helical" evidence="1">
    <location>
        <begin position="266"/>
        <end position="284"/>
    </location>
</feature>
<dbReference type="SUPFAM" id="SSF103473">
    <property type="entry name" value="MFS general substrate transporter"/>
    <property type="match status" value="1"/>
</dbReference>
<dbReference type="STRING" id="1227455.C449_15217"/>
<reference evidence="2 3" key="1">
    <citation type="journal article" date="2014" name="PLoS Genet.">
        <title>Phylogenetically driven sequencing of extremely halophilic archaea reveals strategies for static and dynamic osmo-response.</title>
        <authorList>
            <person name="Becker E.A."/>
            <person name="Seitzer P.M."/>
            <person name="Tritt A."/>
            <person name="Larsen D."/>
            <person name="Krusor M."/>
            <person name="Yao A.I."/>
            <person name="Wu D."/>
            <person name="Madern D."/>
            <person name="Eisen J.A."/>
            <person name="Darling A.E."/>
            <person name="Facciotti M.T."/>
        </authorList>
    </citation>
    <scope>NUCLEOTIDE SEQUENCE [LARGE SCALE GENOMIC DNA]</scope>
    <source>
        <strain evidence="2 3">DSM 5350</strain>
    </source>
</reference>
<sequence>MGRAADHARGSGEAMRFSGRLPSRLILKYYIYQATTTFGFFWPVFTLFLLSRGLSYTEIGLLSSLSAGATVVGEVPTGYVGDRLGRRNSLVIGAALLTVSLLGFVVVHTFWGFAVLWVLWGLGGAFQSGSADAWLYDALETHLDEGEYTRIRGRGGSVNQWVSAATMLTAGGLYSIDHRLPFLAGGLLLALSIPVVLSFPRTATDTDEDELTVLDALPVIQERLTAPPLRSLVLYVALFFAIIGAADEFIQPIATRTLGLPETGLGPLYASFTVVAAIASYFAGDIEDRLSTSGAVFVVSVTTTILFVVPAFAPLAAFPLFFGMKASQAVLRPIVSGYINDHVASLGRATVLSAASLVYAVVRLPLRPMVGWIADLTAPIPTTALLGGVFLASAAVIYSWETPAGNADASPGQTAD</sequence>
<dbReference type="EMBL" id="AOMD01000030">
    <property type="protein sequence ID" value="EMA43340.1"/>
    <property type="molecule type" value="Genomic_DNA"/>
</dbReference>
<dbReference type="InterPro" id="IPR036259">
    <property type="entry name" value="MFS_trans_sf"/>
</dbReference>
<dbReference type="RefSeq" id="WP_006078899.1">
    <property type="nucleotide sequence ID" value="NZ_AOMD01000030.1"/>
</dbReference>
<accession>M0MFY6</accession>
<gene>
    <name evidence="2" type="ORF">C449_15217</name>
</gene>
<evidence type="ECO:0000313" key="2">
    <source>
        <dbReference type="EMBL" id="EMA43340.1"/>
    </source>
</evidence>
<comment type="caution">
    <text evidence="2">The sequence shown here is derived from an EMBL/GenBank/DDBJ whole genome shotgun (WGS) entry which is preliminary data.</text>
</comment>
<evidence type="ECO:0000256" key="1">
    <source>
        <dbReference type="SAM" id="Phobius"/>
    </source>
</evidence>
<keyword evidence="1" id="KW-0472">Membrane</keyword>
<evidence type="ECO:0000313" key="3">
    <source>
        <dbReference type="Proteomes" id="UP000011669"/>
    </source>
</evidence>
<dbReference type="InterPro" id="IPR011701">
    <property type="entry name" value="MFS"/>
</dbReference>
<dbReference type="InParanoid" id="M0MFY6"/>
<feature type="transmembrane region" description="Helical" evidence="1">
    <location>
        <begin position="232"/>
        <end position="254"/>
    </location>
</feature>
<dbReference type="Proteomes" id="UP000011669">
    <property type="component" value="Unassembled WGS sequence"/>
</dbReference>
<organism evidence="2 3">
    <name type="scientific">Halococcus saccharolyticus DSM 5350</name>
    <dbReference type="NCBI Taxonomy" id="1227455"/>
    <lineage>
        <taxon>Archaea</taxon>
        <taxon>Methanobacteriati</taxon>
        <taxon>Methanobacteriota</taxon>
        <taxon>Stenosarchaea group</taxon>
        <taxon>Halobacteria</taxon>
        <taxon>Halobacteriales</taxon>
        <taxon>Halococcaceae</taxon>
        <taxon>Halococcus</taxon>
    </lineage>
</organism>
<keyword evidence="1" id="KW-1133">Transmembrane helix</keyword>